<dbReference type="OrthoDB" id="5290419at2"/>
<sequence>MLTIFLDFSLNAQLITILLVGLIFGSFLNVVIYRLPIMLNNDWRLQCQSFLDLPQDENPKFNLLLPASTCPSCKAPIKWWHNIPLVGFFLLKGKCASCSTAISIRYPLVEAFHALVWVLVYWLYGPTPIALGLMLFSSALLVLFFIDAEHKLLPDDITLPLLWAGLLFNLFTQHIGVEQAIWGAVWGYLVLWILFWIFKLLTGKEGFGYGDFKLLAALGAWGGALCLPWLLLISACTGLLIALFLRLTGRIQAGDSFPFGPALVIAGWIMIVLQPWLPVWISI</sequence>
<name>A0A2S5KMY9_9PROT</name>
<gene>
    <name evidence="13" type="ORF">C4K68_19315</name>
</gene>
<evidence type="ECO:0000256" key="2">
    <source>
        <dbReference type="ARBA" id="ARBA00005801"/>
    </source>
</evidence>
<evidence type="ECO:0000256" key="3">
    <source>
        <dbReference type="ARBA" id="ARBA00022475"/>
    </source>
</evidence>
<keyword evidence="5 9" id="KW-0812">Transmembrane</keyword>
<evidence type="ECO:0000256" key="7">
    <source>
        <dbReference type="ARBA" id="ARBA00023136"/>
    </source>
</evidence>
<dbReference type="InterPro" id="IPR014032">
    <property type="entry name" value="Peptidase_A24A_bac"/>
</dbReference>
<keyword evidence="4" id="KW-0997">Cell inner membrane</keyword>
<evidence type="ECO:0000256" key="5">
    <source>
        <dbReference type="ARBA" id="ARBA00022692"/>
    </source>
</evidence>
<dbReference type="Pfam" id="PF01478">
    <property type="entry name" value="Peptidase_A24"/>
    <property type="match status" value="1"/>
</dbReference>
<protein>
    <recommendedName>
        <fullName evidence="9">Prepilin leader peptidase/N-methyltransferase</fullName>
        <ecNumber evidence="9">2.1.1.-</ecNumber>
        <ecNumber evidence="9">3.4.23.43</ecNumber>
    </recommendedName>
</protein>
<dbReference type="AlphaFoldDB" id="A0A2S5KMY9"/>
<feature type="transmembrane region" description="Helical" evidence="10">
    <location>
        <begin position="181"/>
        <end position="202"/>
    </location>
</feature>
<keyword evidence="6 10" id="KW-1133">Transmembrane helix</keyword>
<proteinExistence type="inferred from homology"/>
<evidence type="ECO:0000313" key="13">
    <source>
        <dbReference type="EMBL" id="PPC75676.1"/>
    </source>
</evidence>
<dbReference type="EMBL" id="PRLP01000075">
    <property type="protein sequence ID" value="PPC75676.1"/>
    <property type="molecule type" value="Genomic_DNA"/>
</dbReference>
<feature type="domain" description="Prepilin type IV endopeptidase peptidase" evidence="11">
    <location>
        <begin position="134"/>
        <end position="243"/>
    </location>
</feature>
<dbReference type="PANTHER" id="PTHR30487:SF0">
    <property type="entry name" value="PREPILIN LEADER PEPTIDASE_N-METHYLTRANSFERASE-RELATED"/>
    <property type="match status" value="1"/>
</dbReference>
<feature type="domain" description="Prepilin peptidase A24 N-terminal" evidence="12">
    <location>
        <begin position="19"/>
        <end position="123"/>
    </location>
</feature>
<dbReference type="PANTHER" id="PTHR30487">
    <property type="entry name" value="TYPE 4 PREPILIN-LIKE PROTEINS LEADER PEPTIDE-PROCESSING ENZYME"/>
    <property type="match status" value="1"/>
</dbReference>
<comment type="subcellular location">
    <subcellularLocation>
        <location evidence="1">Cell inner membrane</location>
        <topology evidence="1">Multi-pass membrane protein</topology>
    </subcellularLocation>
    <subcellularLocation>
        <location evidence="9">Cell membrane</location>
        <topology evidence="9">Multi-pass membrane protein</topology>
    </subcellularLocation>
</comment>
<dbReference type="GO" id="GO:0005886">
    <property type="term" value="C:plasma membrane"/>
    <property type="evidence" value="ECO:0007669"/>
    <property type="project" value="UniProtKB-SubCell"/>
</dbReference>
<dbReference type="GO" id="GO:0032259">
    <property type="term" value="P:methylation"/>
    <property type="evidence" value="ECO:0007669"/>
    <property type="project" value="UniProtKB-KW"/>
</dbReference>
<feature type="transmembrane region" description="Helical" evidence="10">
    <location>
        <begin position="12"/>
        <end position="35"/>
    </location>
</feature>
<evidence type="ECO:0000256" key="8">
    <source>
        <dbReference type="RuleBase" id="RU003793"/>
    </source>
</evidence>
<feature type="transmembrane region" description="Helical" evidence="10">
    <location>
        <begin position="259"/>
        <end position="281"/>
    </location>
</feature>
<keyword evidence="3" id="KW-1003">Cell membrane</keyword>
<dbReference type="GO" id="GO:0008168">
    <property type="term" value="F:methyltransferase activity"/>
    <property type="evidence" value="ECO:0007669"/>
    <property type="project" value="UniProtKB-KW"/>
</dbReference>
<feature type="transmembrane region" description="Helical" evidence="10">
    <location>
        <begin position="129"/>
        <end position="146"/>
    </location>
</feature>
<dbReference type="Pfam" id="PF06750">
    <property type="entry name" value="A24_N_bact"/>
    <property type="match status" value="1"/>
</dbReference>
<dbReference type="PRINTS" id="PR00864">
    <property type="entry name" value="PREPILNPTASE"/>
</dbReference>
<dbReference type="GO" id="GO:0004190">
    <property type="term" value="F:aspartic-type endopeptidase activity"/>
    <property type="evidence" value="ECO:0007669"/>
    <property type="project" value="UniProtKB-EC"/>
</dbReference>
<keyword evidence="9" id="KW-0511">Multifunctional enzyme</keyword>
<dbReference type="InterPro" id="IPR050882">
    <property type="entry name" value="Prepilin_peptidase/N-MTase"/>
</dbReference>
<keyword evidence="7 10" id="KW-0472">Membrane</keyword>
<evidence type="ECO:0000256" key="6">
    <source>
        <dbReference type="ARBA" id="ARBA00022989"/>
    </source>
</evidence>
<evidence type="ECO:0000259" key="12">
    <source>
        <dbReference type="Pfam" id="PF06750"/>
    </source>
</evidence>
<keyword evidence="9" id="KW-0378">Hydrolase</keyword>
<evidence type="ECO:0000256" key="4">
    <source>
        <dbReference type="ARBA" id="ARBA00022519"/>
    </source>
</evidence>
<comment type="similarity">
    <text evidence="2 8">Belongs to the peptidase A24 family.</text>
</comment>
<dbReference type="EC" id="3.4.23.43" evidence="9"/>
<evidence type="ECO:0000256" key="10">
    <source>
        <dbReference type="SAM" id="Phobius"/>
    </source>
</evidence>
<feature type="transmembrane region" description="Helical" evidence="10">
    <location>
        <begin position="214"/>
        <end position="247"/>
    </location>
</feature>
<keyword evidence="9" id="KW-0645">Protease</keyword>
<dbReference type="InterPro" id="IPR000045">
    <property type="entry name" value="Prepilin_IV_endopep_pep"/>
</dbReference>
<evidence type="ECO:0000313" key="14">
    <source>
        <dbReference type="Proteomes" id="UP000238196"/>
    </source>
</evidence>
<dbReference type="GO" id="GO:0006465">
    <property type="term" value="P:signal peptide processing"/>
    <property type="evidence" value="ECO:0007669"/>
    <property type="project" value="TreeGrafter"/>
</dbReference>
<comment type="caution">
    <text evidence="13">The sequence shown here is derived from an EMBL/GenBank/DDBJ whole genome shotgun (WGS) entry which is preliminary data.</text>
</comment>
<evidence type="ECO:0000256" key="1">
    <source>
        <dbReference type="ARBA" id="ARBA00004429"/>
    </source>
</evidence>
<dbReference type="InterPro" id="IPR010627">
    <property type="entry name" value="Prepilin_pept_A24_N"/>
</dbReference>
<reference evidence="13 14" key="1">
    <citation type="submission" date="2018-02" db="EMBL/GenBank/DDBJ databases">
        <title>novel marine gammaproteobacteria from coastal saline agro ecosystem.</title>
        <authorList>
            <person name="Krishnan R."/>
            <person name="Ramesh Kumar N."/>
        </authorList>
    </citation>
    <scope>NUCLEOTIDE SEQUENCE [LARGE SCALE GENOMIC DNA]</scope>
    <source>
        <strain evidence="13 14">228</strain>
    </source>
</reference>
<keyword evidence="9" id="KW-0489">Methyltransferase</keyword>
<dbReference type="Proteomes" id="UP000238196">
    <property type="component" value="Unassembled WGS sequence"/>
</dbReference>
<evidence type="ECO:0000259" key="11">
    <source>
        <dbReference type="Pfam" id="PF01478"/>
    </source>
</evidence>
<evidence type="ECO:0000256" key="9">
    <source>
        <dbReference type="RuleBase" id="RU003794"/>
    </source>
</evidence>
<organism evidence="13 14">
    <name type="scientific">Proteobacteria bacterium 228</name>
    <dbReference type="NCBI Taxonomy" id="2083153"/>
    <lineage>
        <taxon>Bacteria</taxon>
        <taxon>Pseudomonadati</taxon>
        <taxon>Pseudomonadota</taxon>
    </lineage>
</organism>
<dbReference type="EC" id="2.1.1.-" evidence="9"/>
<accession>A0A2S5KMY9</accession>
<keyword evidence="9" id="KW-0808">Transferase</keyword>
<feature type="transmembrane region" description="Helical" evidence="10">
    <location>
        <begin position="158"/>
        <end position="175"/>
    </location>
</feature>
<comment type="function">
    <text evidence="9">Plays an essential role in type IV pili and type II pseudopili formation by proteolytically removing the leader sequence from substrate proteins and subsequently monomethylating the alpha-amino group of the newly exposed N-terminal phenylalanine.</text>
</comment>
<feature type="transmembrane region" description="Helical" evidence="10">
    <location>
        <begin position="104"/>
        <end position="123"/>
    </location>
</feature>
<dbReference type="Gene3D" id="1.20.120.1220">
    <property type="match status" value="1"/>
</dbReference>
<comment type="catalytic activity">
    <reaction evidence="9">
        <text>Typically cleaves a -Gly-|-Phe- bond to release an N-terminal, basic peptide of 5-8 residues from type IV prepilin, and then N-methylates the new N-terminal amino group, the methyl donor being S-adenosyl-L-methionine.</text>
        <dbReference type="EC" id="3.4.23.43"/>
    </reaction>
</comment>